<dbReference type="RefSeq" id="WP_012874478.1">
    <property type="nucleotide sequence ID" value="NC_013525.1"/>
</dbReference>
<dbReference type="STRING" id="525904.Tter_0524"/>
<reference evidence="2" key="1">
    <citation type="journal article" date="2010" name="Stand. Genomic Sci.">
        <title>Complete genome sequence of 'Thermobaculum terrenum' type strain (YNP1).</title>
        <authorList>
            <person name="Kiss H."/>
            <person name="Cleland D."/>
            <person name="Lapidus A."/>
            <person name="Lucas S."/>
            <person name="Glavina Del Rio T."/>
            <person name="Nolan M."/>
            <person name="Tice H."/>
            <person name="Han C."/>
            <person name="Goodwin L."/>
            <person name="Pitluck S."/>
            <person name="Liolios K."/>
            <person name="Ivanova N."/>
            <person name="Mavromatis K."/>
            <person name="Ovchinnikova G."/>
            <person name="Pati A."/>
            <person name="Chen A."/>
            <person name="Palaniappan K."/>
            <person name="Land M."/>
            <person name="Hauser L."/>
            <person name="Chang Y."/>
            <person name="Jeffries C."/>
            <person name="Lu M."/>
            <person name="Brettin T."/>
            <person name="Detter J."/>
            <person name="Goker M."/>
            <person name="Tindall B."/>
            <person name="Beck B."/>
            <person name="McDermott T."/>
            <person name="Woyke T."/>
            <person name="Bristow J."/>
            <person name="Eisen J."/>
            <person name="Markowitz V."/>
            <person name="Hugenholtz P."/>
            <person name="Kyrpides N."/>
            <person name="Klenk H."/>
            <person name="Cheng J."/>
        </authorList>
    </citation>
    <scope>NUCLEOTIDE SEQUENCE [LARGE SCALE GENOMIC DNA]</scope>
    <source>
        <strain evidence="2">ATCC BAA-798 / YNP1</strain>
    </source>
</reference>
<sequence>MGLCGSAAGSFECKAMAGTRDYRGRVRSGSPLPMEWRQDLPTPHTWVLETSPWCKPAGSTYD</sequence>
<dbReference type="Proteomes" id="UP000000323">
    <property type="component" value="Chromosome 1"/>
</dbReference>
<dbReference type="AlphaFoldDB" id="D1CET7"/>
<dbReference type="KEGG" id="ttr:Tter_0524"/>
<organism evidence="1 2">
    <name type="scientific">Thermobaculum terrenum (strain ATCC BAA-798 / CCMEE 7001 / YNP1)</name>
    <dbReference type="NCBI Taxonomy" id="525904"/>
    <lineage>
        <taxon>Bacteria</taxon>
        <taxon>Bacillati</taxon>
        <taxon>Chloroflexota</taxon>
        <taxon>Chloroflexia</taxon>
        <taxon>Candidatus Thermobaculales</taxon>
        <taxon>Candidatus Thermobaculaceae</taxon>
        <taxon>Thermobaculum</taxon>
    </lineage>
</organism>
<gene>
    <name evidence="1" type="ordered locus">Tter_0524</name>
</gene>
<evidence type="ECO:0000313" key="2">
    <source>
        <dbReference type="Proteomes" id="UP000000323"/>
    </source>
</evidence>
<dbReference type="HOGENOM" id="CLU_2902863_0_0_0"/>
<name>D1CET7_THET1</name>
<protein>
    <submittedName>
        <fullName evidence="1">Uncharacterized protein</fullName>
    </submittedName>
</protein>
<evidence type="ECO:0000313" key="1">
    <source>
        <dbReference type="EMBL" id="ACZ41443.1"/>
    </source>
</evidence>
<keyword evidence="2" id="KW-1185">Reference proteome</keyword>
<dbReference type="EMBL" id="CP001825">
    <property type="protein sequence ID" value="ACZ41443.1"/>
    <property type="molecule type" value="Genomic_DNA"/>
</dbReference>
<proteinExistence type="predicted"/>
<accession>D1CET7</accession>